<dbReference type="EMBL" id="GL379803">
    <property type="protein sequence ID" value="EGT38311.1"/>
    <property type="molecule type" value="Genomic_DNA"/>
</dbReference>
<evidence type="ECO:0000313" key="3">
    <source>
        <dbReference type="Proteomes" id="UP000008068"/>
    </source>
</evidence>
<evidence type="ECO:0000256" key="1">
    <source>
        <dbReference type="SAM" id="MobiDB-lite"/>
    </source>
</evidence>
<proteinExistence type="predicted"/>
<dbReference type="AlphaFoldDB" id="G0MN67"/>
<accession>G0MN67</accession>
<evidence type="ECO:0000313" key="2">
    <source>
        <dbReference type="EMBL" id="EGT38311.1"/>
    </source>
</evidence>
<name>G0MN67_CAEBE</name>
<protein>
    <submittedName>
        <fullName evidence="2">Uncharacterized protein</fullName>
    </submittedName>
</protein>
<organism evidence="3">
    <name type="scientific">Caenorhabditis brenneri</name>
    <name type="common">Nematode worm</name>
    <dbReference type="NCBI Taxonomy" id="135651"/>
    <lineage>
        <taxon>Eukaryota</taxon>
        <taxon>Metazoa</taxon>
        <taxon>Ecdysozoa</taxon>
        <taxon>Nematoda</taxon>
        <taxon>Chromadorea</taxon>
        <taxon>Rhabditida</taxon>
        <taxon>Rhabditina</taxon>
        <taxon>Rhabditomorpha</taxon>
        <taxon>Rhabditoidea</taxon>
        <taxon>Rhabditidae</taxon>
        <taxon>Peloderinae</taxon>
        <taxon>Caenorhabditis</taxon>
    </lineage>
</organism>
<feature type="region of interest" description="Disordered" evidence="1">
    <location>
        <begin position="72"/>
        <end position="97"/>
    </location>
</feature>
<gene>
    <name evidence="2" type="ORF">CAEBREN_14812</name>
</gene>
<sequence>MMRFQFAYFNQQFYLHFLDFHPSILLYADTPQPPPCFKVPRLEEAPSVQRSIRAVALAFSITKIQQAEQNAVKKLSSKKKTSSTTDTTSSKKPKKDR</sequence>
<dbReference type="InParanoid" id="G0MN67"/>
<keyword evidence="3" id="KW-1185">Reference proteome</keyword>
<reference evidence="3" key="1">
    <citation type="submission" date="2011-07" db="EMBL/GenBank/DDBJ databases">
        <authorList>
            <consortium name="Caenorhabditis brenneri Sequencing and Analysis Consortium"/>
            <person name="Wilson R.K."/>
        </authorList>
    </citation>
    <scope>NUCLEOTIDE SEQUENCE [LARGE SCALE GENOMIC DNA]</scope>
    <source>
        <strain evidence="3">PB2801</strain>
    </source>
</reference>
<dbReference type="Proteomes" id="UP000008068">
    <property type="component" value="Unassembled WGS sequence"/>
</dbReference>
<dbReference type="HOGENOM" id="CLU_2348523_0_0_1"/>